<protein>
    <submittedName>
        <fullName evidence="1">Uncharacterized protein</fullName>
    </submittedName>
</protein>
<sequence length="76" mass="8920">MKRRPCGQRWLERIWTVLATCSDQNKSLLDVLRTSLKHFFGPSDFIVGFAAVSQVCGIFKAWRWRPKAFVMLMCPW</sequence>
<evidence type="ECO:0000313" key="1">
    <source>
        <dbReference type="EMBL" id="TWU18913.1"/>
    </source>
</evidence>
<accession>A0A5C6C345</accession>
<dbReference type="Proteomes" id="UP000319908">
    <property type="component" value="Unassembled WGS sequence"/>
</dbReference>
<reference evidence="1 2" key="1">
    <citation type="journal article" date="2020" name="Antonie Van Leeuwenhoek">
        <title>Rhodopirellula heiligendammensis sp. nov., Rhodopirellula pilleata sp. nov., and Rhodopirellula solitaria sp. nov. isolated from natural or artificial marine surfaces in Northern Germany and California, USA, and emended description of the genus Rhodopirellula.</title>
        <authorList>
            <person name="Kallscheuer N."/>
            <person name="Wiegand S."/>
            <person name="Jogler M."/>
            <person name="Boedeker C."/>
            <person name="Peeters S.H."/>
            <person name="Rast P."/>
            <person name="Heuer A."/>
            <person name="Jetten M.S.M."/>
            <person name="Rohde M."/>
            <person name="Jogler C."/>
        </authorList>
    </citation>
    <scope>NUCLEOTIDE SEQUENCE [LARGE SCALE GENOMIC DNA]</scope>
    <source>
        <strain evidence="1 2">Poly21</strain>
    </source>
</reference>
<gene>
    <name evidence="1" type="ORF">Poly21_10840</name>
</gene>
<name>A0A5C6C345_9BACT</name>
<evidence type="ECO:0000313" key="2">
    <source>
        <dbReference type="Proteomes" id="UP000319908"/>
    </source>
</evidence>
<dbReference type="AlphaFoldDB" id="A0A5C6C345"/>
<proteinExistence type="predicted"/>
<dbReference type="EMBL" id="SJPU01000001">
    <property type="protein sequence ID" value="TWU18913.1"/>
    <property type="molecule type" value="Genomic_DNA"/>
</dbReference>
<keyword evidence="2" id="KW-1185">Reference proteome</keyword>
<organism evidence="1 2">
    <name type="scientific">Allorhodopirellula heiligendammensis</name>
    <dbReference type="NCBI Taxonomy" id="2714739"/>
    <lineage>
        <taxon>Bacteria</taxon>
        <taxon>Pseudomonadati</taxon>
        <taxon>Planctomycetota</taxon>
        <taxon>Planctomycetia</taxon>
        <taxon>Pirellulales</taxon>
        <taxon>Pirellulaceae</taxon>
        <taxon>Allorhodopirellula</taxon>
    </lineage>
</organism>
<comment type="caution">
    <text evidence="1">The sequence shown here is derived from an EMBL/GenBank/DDBJ whole genome shotgun (WGS) entry which is preliminary data.</text>
</comment>